<dbReference type="GO" id="GO:0009246">
    <property type="term" value="P:enterobacterial common antigen biosynthetic process"/>
    <property type="evidence" value="ECO:0007669"/>
    <property type="project" value="UniProtKB-UniRule"/>
</dbReference>
<organism evidence="4 5">
    <name type="scientific">Musicola paradisiaca (strain Ech703)</name>
    <name type="common">Dickeya paradisiaca</name>
    <name type="synonym">Dickeya dadantii</name>
    <dbReference type="NCBI Taxonomy" id="579405"/>
    <lineage>
        <taxon>Bacteria</taxon>
        <taxon>Pseudomonadati</taxon>
        <taxon>Pseudomonadota</taxon>
        <taxon>Gammaproteobacteria</taxon>
        <taxon>Enterobacterales</taxon>
        <taxon>Pectobacteriaceae</taxon>
        <taxon>Musicola</taxon>
    </lineage>
</organism>
<dbReference type="CDD" id="cd06533">
    <property type="entry name" value="Glyco_transf_WecG_TagA"/>
    <property type="match status" value="1"/>
</dbReference>
<dbReference type="InterPro" id="IPR004629">
    <property type="entry name" value="WecG_TagA_CpsF"/>
</dbReference>
<dbReference type="AlphaFoldDB" id="C6C7B1"/>
<evidence type="ECO:0000313" key="4">
    <source>
        <dbReference type="EMBL" id="ACS84029.1"/>
    </source>
</evidence>
<evidence type="ECO:0000256" key="1">
    <source>
        <dbReference type="ARBA" id="ARBA00022676"/>
    </source>
</evidence>
<dbReference type="PANTHER" id="PTHR34136">
    <property type="match status" value="1"/>
</dbReference>
<dbReference type="UniPathway" id="UPA00566"/>
<name>C6C7B1_MUSP7</name>
<dbReference type="CAZy" id="GT26">
    <property type="family name" value="Glycosyltransferase Family 26"/>
</dbReference>
<accession>C6C7B1</accession>
<comment type="catalytic activity">
    <reaction evidence="3">
        <text>UDP-N-acetyl-alpha-D-mannosaminouronate + N-acetyl-alpha-D-glucosaminyl-di-trans,octa-cis-undecaprenyl diphosphate = beta-D-ManNAcA-(1-&gt;4)-alpha-D-GlcNAc-di-trans,octa-cis-undecaprenyl diphosphate + UDP + H(+)</text>
        <dbReference type="Rhea" id="RHEA:28366"/>
        <dbReference type="ChEBI" id="CHEBI:15378"/>
        <dbReference type="ChEBI" id="CHEBI:58223"/>
        <dbReference type="ChEBI" id="CHEBI:61495"/>
        <dbReference type="ChEBI" id="CHEBI:62959"/>
        <dbReference type="ChEBI" id="CHEBI:70731"/>
        <dbReference type="EC" id="2.4.1.180"/>
    </reaction>
</comment>
<keyword evidence="5" id="KW-1185">Reference proteome</keyword>
<dbReference type="PANTHER" id="PTHR34136:SF1">
    <property type="entry name" value="UDP-N-ACETYL-D-MANNOSAMINURONIC ACID TRANSFERASE"/>
    <property type="match status" value="1"/>
</dbReference>
<dbReference type="Pfam" id="PF03808">
    <property type="entry name" value="Glyco_tran_WecG"/>
    <property type="match status" value="1"/>
</dbReference>
<evidence type="ECO:0000256" key="3">
    <source>
        <dbReference type="HAMAP-Rule" id="MF_01001"/>
    </source>
</evidence>
<dbReference type="HAMAP" id="MF_01001">
    <property type="entry name" value="WecG_RffM"/>
    <property type="match status" value="1"/>
</dbReference>
<sequence length="243" mass="27862">MRETVPIYMLRGIAVSGFRDRDQCVAYLFPDGQPRPGMLVALNAEKVLTTERNDELRALMTVSCNYADGISVVCSIRRKYRAADVTRIAGVDLWEALMQRAGTLGTPVFLIGGRAQVLAETAERLRTRWRVNIVGMQDGYFDAEQQSTLLERINESGAQLVTVAMGSPRQELLIRDAYRRYPGALYMGVGGTYDVFTGHVRRAPAFWRRNGLEWCYRLLTQPSRIRRQWRLLRYLFYHFSGRL</sequence>
<dbReference type="InterPro" id="IPR023085">
    <property type="entry name" value="UDP-ManNAcA_Trfase_WecG"/>
</dbReference>
<dbReference type="NCBIfam" id="TIGR00696">
    <property type="entry name" value="wecG_tagA_cpsF"/>
    <property type="match status" value="1"/>
</dbReference>
<dbReference type="HOGENOM" id="CLU_063203_3_2_6"/>
<evidence type="ECO:0000313" key="5">
    <source>
        <dbReference type="Proteomes" id="UP000002734"/>
    </source>
</evidence>
<dbReference type="EMBL" id="CP001654">
    <property type="protein sequence ID" value="ACS84029.1"/>
    <property type="molecule type" value="Genomic_DNA"/>
</dbReference>
<dbReference type="KEGG" id="dda:Dd703_0212"/>
<dbReference type="RefSeq" id="WP_012763852.1">
    <property type="nucleotide sequence ID" value="NC_012880.1"/>
</dbReference>
<protein>
    <recommendedName>
        <fullName evidence="3">UDP-N-acetyl-D-mannosaminuronic acid transferase</fullName>
        <shortName evidence="3">UDP-ManNAcA transferase</shortName>
        <ecNumber evidence="3">2.4.1.180</ecNumber>
    </recommendedName>
</protein>
<comment type="similarity">
    <text evidence="3">Belongs to the glycosyltransferase 26 family.</text>
</comment>
<evidence type="ECO:0000256" key="2">
    <source>
        <dbReference type="ARBA" id="ARBA00022679"/>
    </source>
</evidence>
<dbReference type="Proteomes" id="UP000002734">
    <property type="component" value="Chromosome"/>
</dbReference>
<dbReference type="STRING" id="579405.Dd703_0212"/>
<proteinExistence type="inferred from homology"/>
<gene>
    <name evidence="3" type="primary">wecG</name>
    <name evidence="3" type="synonym">rffM</name>
    <name evidence="4" type="ordered locus">Dd703_0212</name>
</gene>
<reference evidence="4" key="1">
    <citation type="submission" date="2009-06" db="EMBL/GenBank/DDBJ databases">
        <title>Complete sequence of Dickeya dadantii Ech703.</title>
        <authorList>
            <consortium name="US DOE Joint Genome Institute"/>
            <person name="Lucas S."/>
            <person name="Copeland A."/>
            <person name="Lapidus A."/>
            <person name="Glavina del Rio T."/>
            <person name="Dalin E."/>
            <person name="Tice H."/>
            <person name="Bruce D."/>
            <person name="Goodwin L."/>
            <person name="Pitluck S."/>
            <person name="Chertkov O."/>
            <person name="Brettin T."/>
            <person name="Detter J.C."/>
            <person name="Han C."/>
            <person name="Larimer F."/>
            <person name="Land M."/>
            <person name="Hauser L."/>
            <person name="Kyrpides N."/>
            <person name="Mikhailova N."/>
            <person name="Balakrishnan V."/>
            <person name="Glasner J."/>
            <person name="Perna N.T."/>
        </authorList>
    </citation>
    <scope>NUCLEOTIDE SEQUENCE [LARGE SCALE GENOMIC DNA]</scope>
    <source>
        <strain evidence="4">Ech703</strain>
    </source>
</reference>
<keyword evidence="2 3" id="KW-0808">Transferase</keyword>
<dbReference type="EC" id="2.4.1.180" evidence="3"/>
<dbReference type="eggNOG" id="COG1922">
    <property type="taxonomic scope" value="Bacteria"/>
</dbReference>
<comment type="function">
    <text evidence="3">Catalyzes the synthesis of Und-PP-GlcNAc-ManNAcA (Lipid II), the second lipid-linked intermediate involved in enterobacterial common antigen (ECA) synthesis.</text>
</comment>
<keyword evidence="1 3" id="KW-0328">Glycosyltransferase</keyword>
<dbReference type="GO" id="GO:0047241">
    <property type="term" value="F:lipopolysaccharide N-acetylmannosaminouronosyltransferase activity"/>
    <property type="evidence" value="ECO:0007669"/>
    <property type="project" value="UniProtKB-UniRule"/>
</dbReference>
<comment type="pathway">
    <text evidence="3">Bacterial outer membrane biogenesis; enterobacterial common antigen biosynthesis.</text>
</comment>
<dbReference type="NCBIfam" id="NF002980">
    <property type="entry name" value="PRK03692.1"/>
    <property type="match status" value="1"/>
</dbReference>